<reference evidence="1 2" key="1">
    <citation type="journal article" date="2014" name="Int. J. Syst. Evol. Microbiol.">
        <title>Complete genome sequence of Corynebacterium casei LMG S-19264T (=DSM 44701T), isolated from a smear-ripened cheese.</title>
        <authorList>
            <consortium name="US DOE Joint Genome Institute (JGI-PGF)"/>
            <person name="Walter F."/>
            <person name="Albersmeier A."/>
            <person name="Kalinowski J."/>
            <person name="Ruckert C."/>
        </authorList>
    </citation>
    <scope>NUCLEOTIDE SEQUENCE [LARGE SCALE GENOMIC DNA]</scope>
    <source>
        <strain evidence="1 2">CGMCC 1.15286</strain>
    </source>
</reference>
<proteinExistence type="predicted"/>
<sequence>MLIIFSIITLAGLALYLLLKPSVPLMNSAEQPVAKLAAQSAISYDRERFEAHQPSVVGE</sequence>
<comment type="caution">
    <text evidence="1">The sequence shown here is derived from an EMBL/GenBank/DDBJ whole genome shotgun (WGS) entry which is preliminary data.</text>
</comment>
<name>A0A917HFZ9_9BACL</name>
<protein>
    <submittedName>
        <fullName evidence="1">Uncharacterized protein</fullName>
    </submittedName>
</protein>
<dbReference type="AlphaFoldDB" id="A0A917HFZ9"/>
<keyword evidence="2" id="KW-1185">Reference proteome</keyword>
<dbReference type="EMBL" id="BMHY01000007">
    <property type="protein sequence ID" value="GGG77612.1"/>
    <property type="molecule type" value="Genomic_DNA"/>
</dbReference>
<evidence type="ECO:0000313" key="1">
    <source>
        <dbReference type="EMBL" id="GGG77612.1"/>
    </source>
</evidence>
<dbReference type="RefSeq" id="WP_188890755.1">
    <property type="nucleotide sequence ID" value="NZ_BMHY01000007.1"/>
</dbReference>
<gene>
    <name evidence="1" type="ORF">GCM10010918_37940</name>
</gene>
<dbReference type="Proteomes" id="UP000600247">
    <property type="component" value="Unassembled WGS sequence"/>
</dbReference>
<evidence type="ECO:0000313" key="2">
    <source>
        <dbReference type="Proteomes" id="UP000600247"/>
    </source>
</evidence>
<accession>A0A917HFZ9</accession>
<organism evidence="1 2">
    <name type="scientific">Paenibacillus radicis</name>
    <name type="common">ex Gao et al. 2016</name>
    <dbReference type="NCBI Taxonomy" id="1737354"/>
    <lineage>
        <taxon>Bacteria</taxon>
        <taxon>Bacillati</taxon>
        <taxon>Bacillota</taxon>
        <taxon>Bacilli</taxon>
        <taxon>Bacillales</taxon>
        <taxon>Paenibacillaceae</taxon>
        <taxon>Paenibacillus</taxon>
    </lineage>
</organism>